<feature type="domain" description="Nitrogen regulatory protein areA GATA-like" evidence="1">
    <location>
        <begin position="29"/>
        <end position="56"/>
    </location>
</feature>
<dbReference type="InterPro" id="IPR013860">
    <property type="entry name" value="AreA_GATA"/>
</dbReference>
<evidence type="ECO:0000313" key="3">
    <source>
        <dbReference type="Proteomes" id="UP000027265"/>
    </source>
</evidence>
<organism evidence="2 3">
    <name type="scientific">Jaapia argillacea MUCL 33604</name>
    <dbReference type="NCBI Taxonomy" id="933084"/>
    <lineage>
        <taxon>Eukaryota</taxon>
        <taxon>Fungi</taxon>
        <taxon>Dikarya</taxon>
        <taxon>Basidiomycota</taxon>
        <taxon>Agaricomycotina</taxon>
        <taxon>Agaricomycetes</taxon>
        <taxon>Agaricomycetidae</taxon>
        <taxon>Jaapiales</taxon>
        <taxon>Jaapiaceae</taxon>
        <taxon>Jaapia</taxon>
    </lineage>
</organism>
<dbReference type="GO" id="GO:0006808">
    <property type="term" value="P:regulation of nitrogen utilization"/>
    <property type="evidence" value="ECO:0007669"/>
    <property type="project" value="TreeGrafter"/>
</dbReference>
<dbReference type="PANTHER" id="PTHR28014">
    <property type="entry name" value="NEGATIVE REGULATOR OF RAS-CAMP PATHWAY"/>
    <property type="match status" value="1"/>
</dbReference>
<dbReference type="GO" id="GO:0000122">
    <property type="term" value="P:negative regulation of transcription by RNA polymerase II"/>
    <property type="evidence" value="ECO:0007669"/>
    <property type="project" value="TreeGrafter"/>
</dbReference>
<protein>
    <recommendedName>
        <fullName evidence="1">Nitrogen regulatory protein areA GATA-like domain-containing protein</fullName>
    </recommendedName>
</protein>
<feature type="non-terminal residue" evidence="2">
    <location>
        <position position="61"/>
    </location>
</feature>
<dbReference type="OrthoDB" id="515401at2759"/>
<proteinExistence type="predicted"/>
<dbReference type="GO" id="GO:0031930">
    <property type="term" value="P:mitochondria-nucleus signaling pathway"/>
    <property type="evidence" value="ECO:0007669"/>
    <property type="project" value="TreeGrafter"/>
</dbReference>
<evidence type="ECO:0000313" key="2">
    <source>
        <dbReference type="EMBL" id="KDQ52729.1"/>
    </source>
</evidence>
<dbReference type="EMBL" id="KL197738">
    <property type="protein sequence ID" value="KDQ52729.1"/>
    <property type="molecule type" value="Genomic_DNA"/>
</dbReference>
<keyword evidence="3" id="KW-1185">Reference proteome</keyword>
<dbReference type="Pfam" id="PF08550">
    <property type="entry name" value="GATA_AreA"/>
    <property type="match status" value="1"/>
</dbReference>
<dbReference type="STRING" id="933084.A0A067PD65"/>
<name>A0A067PD65_9AGAM</name>
<dbReference type="GO" id="GO:0005737">
    <property type="term" value="C:cytoplasm"/>
    <property type="evidence" value="ECO:0007669"/>
    <property type="project" value="TreeGrafter"/>
</dbReference>
<dbReference type="InterPro" id="IPR053043">
    <property type="entry name" value="Ras-cAMP_regulatory"/>
</dbReference>
<sequence>MIGQFPSPVLSLASDVLKDLEGGDTLSNLWTLFTKCKESLQDGRRLENISWRLWYREMALA</sequence>
<dbReference type="InParanoid" id="A0A067PD65"/>
<dbReference type="PANTHER" id="PTHR28014:SF1">
    <property type="entry name" value="NEGATIVE REGULATOR OF RAS-CAMP PATHWAY"/>
    <property type="match status" value="1"/>
</dbReference>
<dbReference type="Proteomes" id="UP000027265">
    <property type="component" value="Unassembled WGS sequence"/>
</dbReference>
<gene>
    <name evidence="2" type="ORF">JAAARDRAFT_110564</name>
</gene>
<accession>A0A067PD65</accession>
<evidence type="ECO:0000259" key="1">
    <source>
        <dbReference type="Pfam" id="PF08550"/>
    </source>
</evidence>
<dbReference type="HOGENOM" id="CLU_3002234_0_0_1"/>
<reference evidence="3" key="1">
    <citation type="journal article" date="2014" name="Proc. Natl. Acad. Sci. U.S.A.">
        <title>Extensive sampling of basidiomycete genomes demonstrates inadequacy of the white-rot/brown-rot paradigm for wood decay fungi.</title>
        <authorList>
            <person name="Riley R."/>
            <person name="Salamov A.A."/>
            <person name="Brown D.W."/>
            <person name="Nagy L.G."/>
            <person name="Floudas D."/>
            <person name="Held B.W."/>
            <person name="Levasseur A."/>
            <person name="Lombard V."/>
            <person name="Morin E."/>
            <person name="Otillar R."/>
            <person name="Lindquist E.A."/>
            <person name="Sun H."/>
            <person name="LaButti K.M."/>
            <person name="Schmutz J."/>
            <person name="Jabbour D."/>
            <person name="Luo H."/>
            <person name="Baker S.E."/>
            <person name="Pisabarro A.G."/>
            <person name="Walton J.D."/>
            <person name="Blanchette R.A."/>
            <person name="Henrissat B."/>
            <person name="Martin F."/>
            <person name="Cullen D."/>
            <person name="Hibbett D.S."/>
            <person name="Grigoriev I.V."/>
        </authorList>
    </citation>
    <scope>NUCLEOTIDE SEQUENCE [LARGE SCALE GENOMIC DNA]</scope>
    <source>
        <strain evidence="3">MUCL 33604</strain>
    </source>
</reference>
<dbReference type="AlphaFoldDB" id="A0A067PD65"/>